<comment type="similarity">
    <text evidence="1 6">Belongs to the annexin family.</text>
</comment>
<feature type="compositionally biased region" description="Low complexity" evidence="7">
    <location>
        <begin position="30"/>
        <end position="43"/>
    </location>
</feature>
<dbReference type="InterPro" id="IPR001464">
    <property type="entry name" value="Annexin"/>
</dbReference>
<feature type="compositionally biased region" description="Gly residues" evidence="7">
    <location>
        <begin position="1"/>
        <end position="12"/>
    </location>
</feature>
<keyword evidence="4 6" id="KW-0041">Annexin</keyword>
<feature type="region of interest" description="Disordered" evidence="7">
    <location>
        <begin position="1"/>
        <end position="70"/>
    </location>
</feature>
<dbReference type="GeneID" id="118411559"/>
<dbReference type="GO" id="GO:0005544">
    <property type="term" value="F:calcium-dependent phospholipid binding"/>
    <property type="evidence" value="ECO:0000318"/>
    <property type="project" value="GO_Central"/>
</dbReference>
<dbReference type="Proteomes" id="UP000001554">
    <property type="component" value="Chromosome 3"/>
</dbReference>
<dbReference type="KEGG" id="bfo:118411559"/>
<feature type="compositionally biased region" description="Pro residues" evidence="7">
    <location>
        <begin position="156"/>
        <end position="165"/>
    </location>
</feature>
<dbReference type="GO" id="GO:0005634">
    <property type="term" value="C:nucleus"/>
    <property type="evidence" value="ECO:0000318"/>
    <property type="project" value="GO_Central"/>
</dbReference>
<reference evidence="8" key="2">
    <citation type="journal article" date="2020" name="Nat. Ecol. Evol.">
        <title>Deeply conserved synteny resolves early events in vertebrate evolution.</title>
        <authorList>
            <person name="Simakov O."/>
            <person name="Marletaz F."/>
            <person name="Yue J.X."/>
            <person name="O'Connell B."/>
            <person name="Jenkins J."/>
            <person name="Brandt A."/>
            <person name="Calef R."/>
            <person name="Tung C.H."/>
            <person name="Huang T.K."/>
            <person name="Schmutz J."/>
            <person name="Satoh N."/>
            <person name="Yu J.K."/>
            <person name="Putnam N.H."/>
            <person name="Green R.E."/>
            <person name="Rokhsar D.S."/>
        </authorList>
    </citation>
    <scope>NUCLEOTIDE SEQUENCE [LARGE SCALE GENOMIC DNA]</scope>
    <source>
        <strain evidence="8">S238N-H82</strain>
    </source>
</reference>
<dbReference type="PROSITE" id="PS00223">
    <property type="entry name" value="ANNEXIN_1"/>
    <property type="match status" value="3"/>
</dbReference>
<dbReference type="PROSITE" id="PS51897">
    <property type="entry name" value="ANNEXIN_2"/>
    <property type="match status" value="4"/>
</dbReference>
<keyword evidence="3 6" id="KW-0106">Calcium</keyword>
<evidence type="ECO:0000256" key="4">
    <source>
        <dbReference type="ARBA" id="ARBA00023216"/>
    </source>
</evidence>
<dbReference type="FunFam" id="1.10.220.10:FF:000003">
    <property type="entry name" value="Annexin"/>
    <property type="match status" value="1"/>
</dbReference>
<evidence type="ECO:0000256" key="2">
    <source>
        <dbReference type="ARBA" id="ARBA00022737"/>
    </source>
</evidence>
<dbReference type="Gene3D" id="1.10.220.10">
    <property type="entry name" value="Annexin"/>
    <property type="match status" value="4"/>
</dbReference>
<dbReference type="RefSeq" id="XP_035669809.1">
    <property type="nucleotide sequence ID" value="XM_035813916.1"/>
</dbReference>
<evidence type="ECO:0000313" key="9">
    <source>
        <dbReference type="RefSeq" id="XP_035669809.1"/>
    </source>
</evidence>
<dbReference type="GO" id="GO:0005737">
    <property type="term" value="C:cytoplasm"/>
    <property type="evidence" value="ECO:0000318"/>
    <property type="project" value="GO_Central"/>
</dbReference>
<feature type="compositionally biased region" description="Pro residues" evidence="7">
    <location>
        <begin position="138"/>
        <end position="147"/>
    </location>
</feature>
<dbReference type="FunFam" id="1.10.220.10:FF:000002">
    <property type="entry name" value="Annexin"/>
    <property type="match status" value="1"/>
</dbReference>
<dbReference type="FunFam" id="1.10.220.10:FF:000001">
    <property type="entry name" value="Annexin"/>
    <property type="match status" value="1"/>
</dbReference>
<dbReference type="InterPro" id="IPR018252">
    <property type="entry name" value="Annexin_repeat_CS"/>
</dbReference>
<keyword evidence="2 6" id="KW-0677">Repeat</keyword>
<comment type="domain">
    <text evidence="6">A pair of annexin repeats may form one binding site for calcium and phospholipid.</text>
</comment>
<feature type="region of interest" description="Disordered" evidence="7">
    <location>
        <begin position="127"/>
        <end position="204"/>
    </location>
</feature>
<dbReference type="Pfam" id="PF00191">
    <property type="entry name" value="Annexin"/>
    <property type="match status" value="4"/>
</dbReference>
<feature type="compositionally biased region" description="Low complexity" evidence="7">
    <location>
        <begin position="13"/>
        <end position="22"/>
    </location>
</feature>
<gene>
    <name evidence="9" type="primary">LOC118411559</name>
</gene>
<evidence type="ECO:0000313" key="8">
    <source>
        <dbReference type="Proteomes" id="UP000001554"/>
    </source>
</evidence>
<sequence>MSYPYPGGGYPGQGMPQPGYPSTNPPYPGAAPGYPQGPAAMPMPGAPPAPALYGGPAGYDQMPAPPGGPGLPYSPQPPLGFQTMVDDAATVAMAATAFRGGAGPVAMPTPQPPGPAPYPSAGGGAPPYPVVGGGTAAPPMPQAPPPASGSFRSAPPTQPHSPVPSAPGSQRRPPPQVPTAPGGHRAAPTQPTPQSKAGGASQTRHKYGTLREHQPFDPHADGQTLRNAMRGVGTDEKAIIDIMAHRSNDQRQKIILQYKTMYGKDLIDNLKSDCGGRFGQVIHYLCMTPARLDAYLLRNAIKGFGTDEKVLIEILTTRTNQELTEIKIAYNTDYNKNLEQDIIDDTSGHFKRLMVSLAQGNRSENTTADMAQAQREAKELYDAGEKKWGTDESKFNAILVSRSPAQLRATFDEYSKLCKYTMEQSIKREMSGDLEKGMLAIVKSARDTPAFFAEKLYKSMKGLGTDDDTLIRIVVSRCEVDMQLIKQAFQANYKQTLGRFIAGDTSGDYQKILLALIGGKD</sequence>
<dbReference type="OMA" id="GQQPMTY"/>
<dbReference type="OrthoDB" id="37886at2759"/>
<dbReference type="PANTHER" id="PTHR10502:SF102">
    <property type="entry name" value="ANNEXIN B11"/>
    <property type="match status" value="1"/>
</dbReference>
<name>A0A9J7KUH5_BRAFL</name>
<dbReference type="SMART" id="SM00335">
    <property type="entry name" value="ANX"/>
    <property type="match status" value="4"/>
</dbReference>
<keyword evidence="8" id="KW-1185">Reference proteome</keyword>
<dbReference type="AlphaFoldDB" id="A0A9J7KUH5"/>
<keyword evidence="5 6" id="KW-0111">Calcium/phospholipid-binding</keyword>
<evidence type="ECO:0000256" key="6">
    <source>
        <dbReference type="RuleBase" id="RU003540"/>
    </source>
</evidence>
<evidence type="ECO:0000256" key="7">
    <source>
        <dbReference type="SAM" id="MobiDB-lite"/>
    </source>
</evidence>
<evidence type="ECO:0000256" key="3">
    <source>
        <dbReference type="ARBA" id="ARBA00022837"/>
    </source>
</evidence>
<dbReference type="InterPro" id="IPR037104">
    <property type="entry name" value="Annexin_sf"/>
</dbReference>
<protein>
    <recommendedName>
        <fullName evidence="6">Annexin</fullName>
    </recommendedName>
</protein>
<dbReference type="SUPFAM" id="SSF47874">
    <property type="entry name" value="Annexin"/>
    <property type="match status" value="1"/>
</dbReference>
<evidence type="ECO:0000256" key="5">
    <source>
        <dbReference type="ARBA" id="ARBA00023302"/>
    </source>
</evidence>
<dbReference type="PANTHER" id="PTHR10502">
    <property type="entry name" value="ANNEXIN"/>
    <property type="match status" value="1"/>
</dbReference>
<dbReference type="GO" id="GO:0005886">
    <property type="term" value="C:plasma membrane"/>
    <property type="evidence" value="ECO:0000318"/>
    <property type="project" value="GO_Central"/>
</dbReference>
<reference evidence="9" key="3">
    <citation type="submission" date="2025-08" db="UniProtKB">
        <authorList>
            <consortium name="RefSeq"/>
        </authorList>
    </citation>
    <scope>IDENTIFICATION</scope>
</reference>
<dbReference type="GO" id="GO:0005509">
    <property type="term" value="F:calcium ion binding"/>
    <property type="evidence" value="ECO:0007669"/>
    <property type="project" value="InterPro"/>
</dbReference>
<organism evidence="8 9">
    <name type="scientific">Branchiostoma floridae</name>
    <name type="common">Florida lancelet</name>
    <name type="synonym">Amphioxus</name>
    <dbReference type="NCBI Taxonomy" id="7739"/>
    <lineage>
        <taxon>Eukaryota</taxon>
        <taxon>Metazoa</taxon>
        <taxon>Chordata</taxon>
        <taxon>Cephalochordata</taxon>
        <taxon>Leptocardii</taxon>
        <taxon>Amphioxiformes</taxon>
        <taxon>Branchiostomatidae</taxon>
        <taxon>Branchiostoma</taxon>
    </lineage>
</organism>
<dbReference type="InterPro" id="IPR018502">
    <property type="entry name" value="Annexin_repeat"/>
</dbReference>
<proteinExistence type="inferred from homology"/>
<reference evidence="9" key="1">
    <citation type="journal article" date="2016" name="Genome Biol. Evol.">
        <title>Conserved non-coding elements in the most distant genera of cephalochordates: the Goldilocks principle.</title>
        <authorList>
            <person name="Yue J.X."/>
            <person name="Kozmikova I."/>
            <person name="Ono H."/>
            <person name="Nossa C.W."/>
            <person name="Kozmik Z."/>
            <person name="Putnam N.H."/>
            <person name="Yu J.K."/>
            <person name="Holland L.Z."/>
        </authorList>
    </citation>
    <scope>NUCLEOTIDE SEQUENCE</scope>
</reference>
<accession>A0A9J7KUH5</accession>
<dbReference type="GO" id="GO:0012506">
    <property type="term" value="C:vesicle membrane"/>
    <property type="evidence" value="ECO:0000318"/>
    <property type="project" value="GO_Central"/>
</dbReference>
<dbReference type="PRINTS" id="PR00196">
    <property type="entry name" value="ANNEXIN"/>
</dbReference>
<evidence type="ECO:0000256" key="1">
    <source>
        <dbReference type="ARBA" id="ARBA00007831"/>
    </source>
</evidence>
<dbReference type="GO" id="GO:0001786">
    <property type="term" value="F:phosphatidylserine binding"/>
    <property type="evidence" value="ECO:0000318"/>
    <property type="project" value="GO_Central"/>
</dbReference>
<dbReference type="FunFam" id="1.10.220.10:FF:000004">
    <property type="entry name" value="Annexin"/>
    <property type="match status" value="1"/>
</dbReference>